<feature type="compositionally biased region" description="Low complexity" evidence="14">
    <location>
        <begin position="18"/>
        <end position="35"/>
    </location>
</feature>
<protein>
    <recommendedName>
        <fullName evidence="9">NEDD8-conjugating enzyme UBC12</fullName>
        <ecNumber evidence="7">2.3.2.34</ecNumber>
    </recommendedName>
    <alternativeName>
        <fullName evidence="8">NEDD8-conjugating enzyme Ubc12</fullName>
    </alternativeName>
    <alternativeName>
        <fullName evidence="10">RUB1-conjugating enzyme</fullName>
    </alternativeName>
    <alternativeName>
        <fullName evidence="11">Ubiquitin carrier protein 12</fullName>
    </alternativeName>
</protein>
<dbReference type="GO" id="GO:0005524">
    <property type="term" value="F:ATP binding"/>
    <property type="evidence" value="ECO:0007669"/>
    <property type="project" value="UniProtKB-UniRule"/>
</dbReference>
<feature type="domain" description="UBC core" evidence="15">
    <location>
        <begin position="64"/>
        <end position="208"/>
    </location>
</feature>
<evidence type="ECO:0000256" key="4">
    <source>
        <dbReference type="ARBA" id="ARBA00022786"/>
    </source>
</evidence>
<dbReference type="Pfam" id="PF00179">
    <property type="entry name" value="UQ_con"/>
    <property type="match status" value="1"/>
</dbReference>
<evidence type="ECO:0000256" key="12">
    <source>
        <dbReference type="PROSITE-ProRule" id="PRU10133"/>
    </source>
</evidence>
<keyword evidence="5 13" id="KW-0067">ATP-binding</keyword>
<accession>A0A1E4TNK3</accession>
<dbReference type="PANTHER" id="PTHR24067">
    <property type="entry name" value="UBIQUITIN-CONJUGATING ENZYME E2"/>
    <property type="match status" value="1"/>
</dbReference>
<proteinExistence type="inferred from homology"/>
<evidence type="ECO:0000256" key="11">
    <source>
        <dbReference type="ARBA" id="ARBA00044315"/>
    </source>
</evidence>
<dbReference type="InterPro" id="IPR000608">
    <property type="entry name" value="UBC"/>
</dbReference>
<evidence type="ECO:0000313" key="16">
    <source>
        <dbReference type="EMBL" id="ODV93317.1"/>
    </source>
</evidence>
<dbReference type="Gene3D" id="3.10.110.10">
    <property type="entry name" value="Ubiquitin Conjugating Enzyme"/>
    <property type="match status" value="1"/>
</dbReference>
<dbReference type="EC" id="2.3.2.34" evidence="7"/>
<dbReference type="FunFam" id="3.10.110.10:FF:000005">
    <property type="entry name" value="NEDD8-conjugating enzyme Ubc12"/>
    <property type="match status" value="1"/>
</dbReference>
<evidence type="ECO:0000256" key="9">
    <source>
        <dbReference type="ARBA" id="ARBA00044092"/>
    </source>
</evidence>
<dbReference type="InterPro" id="IPR016135">
    <property type="entry name" value="UBQ-conjugating_enzyme/RWD"/>
</dbReference>
<name>A0A1E4TNK3_PACTA</name>
<comment type="pathway">
    <text evidence="1">Protein modification; protein neddylation.</text>
</comment>
<keyword evidence="2" id="KW-0808">Transferase</keyword>
<dbReference type="SUPFAM" id="SSF54495">
    <property type="entry name" value="UBC-like"/>
    <property type="match status" value="1"/>
</dbReference>
<evidence type="ECO:0000256" key="14">
    <source>
        <dbReference type="SAM" id="MobiDB-lite"/>
    </source>
</evidence>
<reference evidence="17" key="1">
    <citation type="submission" date="2016-05" db="EMBL/GenBank/DDBJ databases">
        <title>Comparative genomics of biotechnologically important yeasts.</title>
        <authorList>
            <consortium name="DOE Joint Genome Institute"/>
            <person name="Riley R."/>
            <person name="Haridas S."/>
            <person name="Wolfe K.H."/>
            <person name="Lopes M.R."/>
            <person name="Hittinger C.T."/>
            <person name="Goker M."/>
            <person name="Salamov A."/>
            <person name="Wisecaver J."/>
            <person name="Long T.M."/>
            <person name="Aerts A.L."/>
            <person name="Barry K."/>
            <person name="Choi C."/>
            <person name="Clum A."/>
            <person name="Coughlan A.Y."/>
            <person name="Deshpande S."/>
            <person name="Douglass A.P."/>
            <person name="Hanson S.J."/>
            <person name="Klenk H.-P."/>
            <person name="Labutti K."/>
            <person name="Lapidus A."/>
            <person name="Lindquist E."/>
            <person name="Lipzen A."/>
            <person name="Meier-Kolthoff J.P."/>
            <person name="Ohm R.A."/>
            <person name="Otillar R.P."/>
            <person name="Pangilinan J."/>
            <person name="Peng Y."/>
            <person name="Rokas A."/>
            <person name="Rosa C.A."/>
            <person name="Scheuner C."/>
            <person name="Sibirny A.A."/>
            <person name="Slot J.C."/>
            <person name="Stielow J.B."/>
            <person name="Sun H."/>
            <person name="Kurtzman C.P."/>
            <person name="Blackwell M."/>
            <person name="Grigoriev I.V."/>
            <person name="Jeffries T.W."/>
        </authorList>
    </citation>
    <scope>NUCLEOTIDE SEQUENCE [LARGE SCALE GENOMIC DNA]</scope>
    <source>
        <strain evidence="17">NRRL Y-2460</strain>
    </source>
</reference>
<dbReference type="SMART" id="SM00212">
    <property type="entry name" value="UBCc"/>
    <property type="match status" value="1"/>
</dbReference>
<dbReference type="STRING" id="669874.A0A1E4TNK3"/>
<comment type="catalytic activity">
    <reaction evidence="6">
        <text>[E1 NEDD8-activating enzyme]-S-[NEDD8 protein]-yl-L-cysteine + [E2 NEDD8-conjugating enzyme]-L-cysteine = [E1 NEDD8-activating enzyme]-L-cysteine + [E2 NEDD8-conjugating enzyme]-S-[NEDD8-protein]-yl-L-cysteine.</text>
        <dbReference type="EC" id="2.3.2.34"/>
    </reaction>
</comment>
<organism evidence="16 17">
    <name type="scientific">Pachysolen tannophilus NRRL Y-2460</name>
    <dbReference type="NCBI Taxonomy" id="669874"/>
    <lineage>
        <taxon>Eukaryota</taxon>
        <taxon>Fungi</taxon>
        <taxon>Dikarya</taxon>
        <taxon>Ascomycota</taxon>
        <taxon>Saccharomycotina</taxon>
        <taxon>Pichiomycetes</taxon>
        <taxon>Pachysolenaceae</taxon>
        <taxon>Pachysolen</taxon>
    </lineage>
</organism>
<evidence type="ECO:0000259" key="15">
    <source>
        <dbReference type="PROSITE" id="PS50127"/>
    </source>
</evidence>
<evidence type="ECO:0000313" key="17">
    <source>
        <dbReference type="Proteomes" id="UP000094236"/>
    </source>
</evidence>
<dbReference type="InterPro" id="IPR050113">
    <property type="entry name" value="Ub_conjugating_enzyme"/>
</dbReference>
<dbReference type="AlphaFoldDB" id="A0A1E4TNK3"/>
<dbReference type="EMBL" id="KV454018">
    <property type="protein sequence ID" value="ODV93317.1"/>
    <property type="molecule type" value="Genomic_DNA"/>
</dbReference>
<keyword evidence="3 13" id="KW-0547">Nucleotide-binding</keyword>
<evidence type="ECO:0000256" key="5">
    <source>
        <dbReference type="ARBA" id="ARBA00022840"/>
    </source>
</evidence>
<evidence type="ECO:0000256" key="2">
    <source>
        <dbReference type="ARBA" id="ARBA00022679"/>
    </source>
</evidence>
<evidence type="ECO:0000256" key="8">
    <source>
        <dbReference type="ARBA" id="ARBA00044084"/>
    </source>
</evidence>
<sequence>MVLKLRQLQKAKKEQENSASSTLTTSSSSSASSTFDKSETSNANTTVQKGGNGISGGNGSKIYPAMIRVQKDITELSLPPTIKLNFPNPDDLMNFELLILPNEGFYKNGKFKFTCSINNNFPIEPPKFKCLSKIYHPNIDLEGNVCLNILREDWRPVLSLNAVLIGLQFLFLEPNANDPLNKDAANDLNLDKEEFKRNVYKSMRGGYVKHEKFDNVL</sequence>
<dbReference type="PROSITE" id="PS50127">
    <property type="entry name" value="UBC_2"/>
    <property type="match status" value="1"/>
</dbReference>
<evidence type="ECO:0000256" key="10">
    <source>
        <dbReference type="ARBA" id="ARBA00044279"/>
    </source>
</evidence>
<evidence type="ECO:0000256" key="1">
    <source>
        <dbReference type="ARBA" id="ARBA00005032"/>
    </source>
</evidence>
<dbReference type="PROSITE" id="PS00183">
    <property type="entry name" value="UBC_1"/>
    <property type="match status" value="1"/>
</dbReference>
<evidence type="ECO:0000256" key="3">
    <source>
        <dbReference type="ARBA" id="ARBA00022741"/>
    </source>
</evidence>
<evidence type="ECO:0000256" key="6">
    <source>
        <dbReference type="ARBA" id="ARBA00043698"/>
    </source>
</evidence>
<keyword evidence="17" id="KW-1185">Reference proteome</keyword>
<comment type="similarity">
    <text evidence="13">Belongs to the ubiquitin-conjugating enzyme family.</text>
</comment>
<feature type="active site" description="Glycyl thioester intermediate" evidence="12">
    <location>
        <position position="146"/>
    </location>
</feature>
<evidence type="ECO:0000256" key="13">
    <source>
        <dbReference type="RuleBase" id="RU362109"/>
    </source>
</evidence>
<gene>
    <name evidence="16" type="ORF">PACTADRAFT_51923</name>
</gene>
<dbReference type="GO" id="GO:0045116">
    <property type="term" value="P:protein neddylation"/>
    <property type="evidence" value="ECO:0007669"/>
    <property type="project" value="EnsemblFungi"/>
</dbReference>
<keyword evidence="4 13" id="KW-0833">Ubl conjugation pathway</keyword>
<dbReference type="CDD" id="cd23794">
    <property type="entry name" value="UBCc_UBE2F_UBE2M"/>
    <property type="match status" value="1"/>
</dbReference>
<dbReference type="Proteomes" id="UP000094236">
    <property type="component" value="Unassembled WGS sequence"/>
</dbReference>
<feature type="region of interest" description="Disordered" evidence="14">
    <location>
        <begin position="1"/>
        <end position="55"/>
    </location>
</feature>
<evidence type="ECO:0000256" key="7">
    <source>
        <dbReference type="ARBA" id="ARBA00044047"/>
    </source>
</evidence>
<dbReference type="OrthoDB" id="10249039at2759"/>
<dbReference type="InterPro" id="IPR023313">
    <property type="entry name" value="UBQ-conjugating_AS"/>
</dbReference>
<dbReference type="GO" id="GO:0061654">
    <property type="term" value="F:NEDD8 conjugating enzyme activity"/>
    <property type="evidence" value="ECO:0007669"/>
    <property type="project" value="UniProtKB-EC"/>
</dbReference>